<comment type="caution">
    <text evidence="1">The sequence shown here is derived from an EMBL/GenBank/DDBJ whole genome shotgun (WGS) entry which is preliminary data.</text>
</comment>
<protein>
    <submittedName>
        <fullName evidence="1">12607_t:CDS:1</fullName>
    </submittedName>
</protein>
<proteinExistence type="predicted"/>
<dbReference type="EMBL" id="CAJVPQ010000977">
    <property type="protein sequence ID" value="CAG8524321.1"/>
    <property type="molecule type" value="Genomic_DNA"/>
</dbReference>
<feature type="non-terminal residue" evidence="1">
    <location>
        <position position="111"/>
    </location>
</feature>
<gene>
    <name evidence="1" type="ORF">FCALED_LOCUS4862</name>
</gene>
<keyword evidence="2" id="KW-1185">Reference proteome</keyword>
<evidence type="ECO:0000313" key="1">
    <source>
        <dbReference type="EMBL" id="CAG8524321.1"/>
    </source>
</evidence>
<accession>A0A9N9A9R9</accession>
<organism evidence="1 2">
    <name type="scientific">Funneliformis caledonium</name>
    <dbReference type="NCBI Taxonomy" id="1117310"/>
    <lineage>
        <taxon>Eukaryota</taxon>
        <taxon>Fungi</taxon>
        <taxon>Fungi incertae sedis</taxon>
        <taxon>Mucoromycota</taxon>
        <taxon>Glomeromycotina</taxon>
        <taxon>Glomeromycetes</taxon>
        <taxon>Glomerales</taxon>
        <taxon>Glomeraceae</taxon>
        <taxon>Funneliformis</taxon>
    </lineage>
</organism>
<reference evidence="1" key="1">
    <citation type="submission" date="2021-06" db="EMBL/GenBank/DDBJ databases">
        <authorList>
            <person name="Kallberg Y."/>
            <person name="Tangrot J."/>
            <person name="Rosling A."/>
        </authorList>
    </citation>
    <scope>NUCLEOTIDE SEQUENCE</scope>
    <source>
        <strain evidence="1">UK204</strain>
    </source>
</reference>
<sequence>MEDLKKPSIGISVSNAGQKSTWVDTGTVFGTCFDNPRSIEKLPTLLFLKLKKKSAGKRNVSKLSSPSTMSSIINEEEASTLVVLLQNLHQSQEPNVSYHAFKTAMICRLLK</sequence>
<evidence type="ECO:0000313" key="2">
    <source>
        <dbReference type="Proteomes" id="UP000789570"/>
    </source>
</evidence>
<dbReference type="AlphaFoldDB" id="A0A9N9A9R9"/>
<dbReference type="Proteomes" id="UP000789570">
    <property type="component" value="Unassembled WGS sequence"/>
</dbReference>
<name>A0A9N9A9R9_9GLOM</name>